<comment type="caution">
    <text evidence="1">The sequence shown here is derived from an EMBL/GenBank/DDBJ whole genome shotgun (WGS) entry which is preliminary data.</text>
</comment>
<organism evidence="1 2">
    <name type="scientific">Apiospora marii</name>
    <dbReference type="NCBI Taxonomy" id="335849"/>
    <lineage>
        <taxon>Eukaryota</taxon>
        <taxon>Fungi</taxon>
        <taxon>Dikarya</taxon>
        <taxon>Ascomycota</taxon>
        <taxon>Pezizomycotina</taxon>
        <taxon>Sordariomycetes</taxon>
        <taxon>Xylariomycetidae</taxon>
        <taxon>Amphisphaeriales</taxon>
        <taxon>Apiosporaceae</taxon>
        <taxon>Apiospora</taxon>
    </lineage>
</organism>
<protein>
    <recommendedName>
        <fullName evidence="3">Ankyrin repeat protein</fullName>
    </recommendedName>
</protein>
<sequence>MLTSHPAALVNPLCKAVLAGDHERVTEILRLAPDYIGEKTIFGRSAIDLAAYQPACLRILLQHVKPQLTQRSQVSAPPLAALQLSSVDPCPIHWGDDPAGDPECHSSECVTLDLYLAAGCEQLLDDLRVDSWRRASPHAKRIYLLHMRRRRQALTYLALVYLPKAQIESLGVSTTTVLDANVVAVIVKLRALKVQLSPVTEILYRDYTCATAGGSIYHYIQNVNDAELAWDLGFRDVTALDKDGRVPTVKTGNISYIHWLYAHGVDMFSPCCWGTEETGVGTTVAHYVASLAGPELSNGHHQSKVGHTVAELAPIIFSDVTDCCECRCSQQGGCSPMLCGLKEAFRESENVLDVCEQFLNAFPDRLDLGLAMAVTRLITFEAFSLPHSCCRFEDGGVKRDYIAMEIVDLDQIFSEEIERFEECIGILFRELETLQHSASINALIFKEFLHTTWNQTMKKEQTLKPDIGAEEEVLSGAAELGVVWRPTVPDEAPDFTSLEYWVGEIDKILEGKDTTYQEYGVV</sequence>
<name>A0ABR1R8A0_9PEZI</name>
<accession>A0ABR1R8A0</accession>
<dbReference type="EMBL" id="JAQQWI010000018">
    <property type="protein sequence ID" value="KAK8001711.1"/>
    <property type="molecule type" value="Genomic_DNA"/>
</dbReference>
<evidence type="ECO:0008006" key="3">
    <source>
        <dbReference type="Google" id="ProtNLM"/>
    </source>
</evidence>
<reference evidence="1 2" key="1">
    <citation type="submission" date="2023-01" db="EMBL/GenBank/DDBJ databases">
        <title>Analysis of 21 Apiospora genomes using comparative genomics revels a genus with tremendous synthesis potential of carbohydrate active enzymes and secondary metabolites.</title>
        <authorList>
            <person name="Sorensen T."/>
        </authorList>
    </citation>
    <scope>NUCLEOTIDE SEQUENCE [LARGE SCALE GENOMIC DNA]</scope>
    <source>
        <strain evidence="1 2">CBS 20057</strain>
    </source>
</reference>
<keyword evidence="2" id="KW-1185">Reference proteome</keyword>
<dbReference type="Proteomes" id="UP001396898">
    <property type="component" value="Unassembled WGS sequence"/>
</dbReference>
<proteinExistence type="predicted"/>
<evidence type="ECO:0000313" key="1">
    <source>
        <dbReference type="EMBL" id="KAK8001711.1"/>
    </source>
</evidence>
<evidence type="ECO:0000313" key="2">
    <source>
        <dbReference type="Proteomes" id="UP001396898"/>
    </source>
</evidence>
<gene>
    <name evidence="1" type="ORF">PG991_013933</name>
</gene>